<dbReference type="PANTHER" id="PTHR33365">
    <property type="entry name" value="YALI0B05434P"/>
    <property type="match status" value="1"/>
</dbReference>
<dbReference type="EMBL" id="AYKW01000068">
    <property type="protein sequence ID" value="PIL23304.1"/>
    <property type="molecule type" value="Genomic_DNA"/>
</dbReference>
<comment type="similarity">
    <text evidence="2">Belongs to the ustYa family.</text>
</comment>
<organism evidence="3 4">
    <name type="scientific">Ganoderma sinense ZZ0214-1</name>
    <dbReference type="NCBI Taxonomy" id="1077348"/>
    <lineage>
        <taxon>Eukaryota</taxon>
        <taxon>Fungi</taxon>
        <taxon>Dikarya</taxon>
        <taxon>Basidiomycota</taxon>
        <taxon>Agaricomycotina</taxon>
        <taxon>Agaricomycetes</taxon>
        <taxon>Polyporales</taxon>
        <taxon>Polyporaceae</taxon>
        <taxon>Ganoderma</taxon>
    </lineage>
</organism>
<evidence type="ECO:0000256" key="2">
    <source>
        <dbReference type="ARBA" id="ARBA00035112"/>
    </source>
</evidence>
<name>A0A2G8RP53_9APHY</name>
<protein>
    <submittedName>
        <fullName evidence="3">Uncharacterized protein</fullName>
    </submittedName>
</protein>
<keyword evidence="4" id="KW-1185">Reference proteome</keyword>
<accession>A0A2G8RP53</accession>
<evidence type="ECO:0000313" key="3">
    <source>
        <dbReference type="EMBL" id="PIL23304.1"/>
    </source>
</evidence>
<evidence type="ECO:0000256" key="1">
    <source>
        <dbReference type="ARBA" id="ARBA00004685"/>
    </source>
</evidence>
<gene>
    <name evidence="3" type="ORF">GSI_14614</name>
</gene>
<sequence length="119" mass="13686">MLPTGSEGFVRLGTSKRLFGISMYHQLHCLGRLQQATTVSWDTLRKLQVEHLHHCLNYLRQTLLCAASVRLEALEDDPAGSGGKKTDGIGLEHRCRDWMLVRREVEANFEHWSWEDELP</sequence>
<reference evidence="3 4" key="1">
    <citation type="journal article" date="2015" name="Sci. Rep.">
        <title>Chromosome-level genome map provides insights into diverse defense mechanisms in the medicinal fungus Ganoderma sinense.</title>
        <authorList>
            <person name="Zhu Y."/>
            <person name="Xu J."/>
            <person name="Sun C."/>
            <person name="Zhou S."/>
            <person name="Xu H."/>
            <person name="Nelson D.R."/>
            <person name="Qian J."/>
            <person name="Song J."/>
            <person name="Luo H."/>
            <person name="Xiang L."/>
            <person name="Li Y."/>
            <person name="Xu Z."/>
            <person name="Ji A."/>
            <person name="Wang L."/>
            <person name="Lu S."/>
            <person name="Hayward A."/>
            <person name="Sun W."/>
            <person name="Li X."/>
            <person name="Schwartz D.C."/>
            <person name="Wang Y."/>
            <person name="Chen S."/>
        </authorList>
    </citation>
    <scope>NUCLEOTIDE SEQUENCE [LARGE SCALE GENOMIC DNA]</scope>
    <source>
        <strain evidence="3 4">ZZ0214-1</strain>
    </source>
</reference>
<dbReference type="STRING" id="1077348.A0A2G8RP53"/>
<proteinExistence type="inferred from homology"/>
<dbReference type="OrthoDB" id="3687641at2759"/>
<evidence type="ECO:0000313" key="4">
    <source>
        <dbReference type="Proteomes" id="UP000230002"/>
    </source>
</evidence>
<comment type="caution">
    <text evidence="3">The sequence shown here is derived from an EMBL/GenBank/DDBJ whole genome shotgun (WGS) entry which is preliminary data.</text>
</comment>
<dbReference type="Proteomes" id="UP000230002">
    <property type="component" value="Unassembled WGS sequence"/>
</dbReference>
<dbReference type="GO" id="GO:0043386">
    <property type="term" value="P:mycotoxin biosynthetic process"/>
    <property type="evidence" value="ECO:0007669"/>
    <property type="project" value="InterPro"/>
</dbReference>
<dbReference type="PANTHER" id="PTHR33365:SF4">
    <property type="entry name" value="CYCLOCHLOROTINE BIOSYNTHESIS PROTEIN O"/>
    <property type="match status" value="1"/>
</dbReference>
<dbReference type="AlphaFoldDB" id="A0A2G8RP53"/>
<dbReference type="InterPro" id="IPR021765">
    <property type="entry name" value="UstYa-like"/>
</dbReference>
<comment type="pathway">
    <text evidence="1">Mycotoxin biosynthesis.</text>
</comment>
<dbReference type="Pfam" id="PF11807">
    <property type="entry name" value="UstYa"/>
    <property type="match status" value="1"/>
</dbReference>